<evidence type="ECO:0000259" key="1">
    <source>
        <dbReference type="Pfam" id="PF14111"/>
    </source>
</evidence>
<gene>
    <name evidence="2" type="ORF">CK203_074356</name>
</gene>
<reference evidence="2 3" key="1">
    <citation type="journal article" date="2018" name="PLoS Genet.">
        <title>Population sequencing reveals clonal diversity and ancestral inbreeding in the grapevine cultivar Chardonnay.</title>
        <authorList>
            <person name="Roach M.J."/>
            <person name="Johnson D.L."/>
            <person name="Bohlmann J."/>
            <person name="van Vuuren H.J."/>
            <person name="Jones S.J."/>
            <person name="Pretorius I.S."/>
            <person name="Schmidt S.A."/>
            <person name="Borneman A.R."/>
        </authorList>
    </citation>
    <scope>NUCLEOTIDE SEQUENCE [LARGE SCALE GENOMIC DNA]</scope>
    <source>
        <strain evidence="3">cv. Chardonnay</strain>
        <tissue evidence="2">Leaf</tissue>
    </source>
</reference>
<proteinExistence type="predicted"/>
<accession>A0A438BYV6</accession>
<name>A0A438BYV6_VITVI</name>
<dbReference type="EMBL" id="QGNW01002590">
    <property type="protein sequence ID" value="RVW16153.1"/>
    <property type="molecule type" value="Genomic_DNA"/>
</dbReference>
<dbReference type="PANTHER" id="PTHR34427">
    <property type="entry name" value="DUF4283 DOMAIN PROTEIN"/>
    <property type="match status" value="1"/>
</dbReference>
<dbReference type="AlphaFoldDB" id="A0A438BYV6"/>
<organism evidence="2 3">
    <name type="scientific">Vitis vinifera</name>
    <name type="common">Grape</name>
    <dbReference type="NCBI Taxonomy" id="29760"/>
    <lineage>
        <taxon>Eukaryota</taxon>
        <taxon>Viridiplantae</taxon>
        <taxon>Streptophyta</taxon>
        <taxon>Embryophyta</taxon>
        <taxon>Tracheophyta</taxon>
        <taxon>Spermatophyta</taxon>
        <taxon>Magnoliopsida</taxon>
        <taxon>eudicotyledons</taxon>
        <taxon>Gunneridae</taxon>
        <taxon>Pentapetalae</taxon>
        <taxon>rosids</taxon>
        <taxon>Vitales</taxon>
        <taxon>Vitaceae</taxon>
        <taxon>Viteae</taxon>
        <taxon>Vitis</taxon>
    </lineage>
</organism>
<feature type="domain" description="DUF4283" evidence="1">
    <location>
        <begin position="108"/>
        <end position="193"/>
    </location>
</feature>
<evidence type="ECO:0000313" key="2">
    <source>
        <dbReference type="EMBL" id="RVW16153.1"/>
    </source>
</evidence>
<dbReference type="Proteomes" id="UP000288805">
    <property type="component" value="Unassembled WGS sequence"/>
</dbReference>
<dbReference type="InterPro" id="IPR025558">
    <property type="entry name" value="DUF4283"/>
</dbReference>
<dbReference type="Pfam" id="PF14111">
    <property type="entry name" value="DUF4283"/>
    <property type="match status" value="1"/>
</dbReference>
<sequence length="553" mass="61265">MSTRGGRSWFAVDPKSFNLSLEEVGGKPRGFIEERERVESCYKDEDLVGRSSEWEEEGRKFKLECRSNKAGRFLFCSVVTEEAKRKGPGGVGEAVWLQLGESEMKCKEEQLRRCLVGWFREVAEPFPDLSLVQSAVTRLWSLKGGVKIYVFGGFLLLLDFELSLEAKRVVSRGSRRCLDKVLHLVRWTPKVGCLLEGGSPKEVWVRVLGLPLHLWSREVLQKIGDGCGGFVALDDDIAMLSHLQSARILVRSCGRVKPGSLQVVVGASSFSIQLWWEVPPSFSMLVPRYNNNDGDVLQQFNRNTQPGKETLVHPTEAAAGEAAIAEQGQDLCLWATGVWVGPKVLSVVFPIRPKALMGWMRVCIEDVVEGLEMSVVSAFVCSHVAFTDKALVVEAKKFPSSASSLGFLESRCHSLKMLLLDGSLVETSASAEKVFSGKGGGARAKKLETPKALELVCIPKEEVMDNLASKFVNFSSFVGMPVEGFEKEISSLLKKLEARKGRGMKISSRKRYSPYTARIKRELRKLECSMNYNSSPLTVRGKGRSNGVSEPVM</sequence>
<evidence type="ECO:0000313" key="3">
    <source>
        <dbReference type="Proteomes" id="UP000288805"/>
    </source>
</evidence>
<protein>
    <recommendedName>
        <fullName evidence="1">DUF4283 domain-containing protein</fullName>
    </recommendedName>
</protein>
<comment type="caution">
    <text evidence="2">The sequence shown here is derived from an EMBL/GenBank/DDBJ whole genome shotgun (WGS) entry which is preliminary data.</text>
</comment>
<dbReference type="PANTHER" id="PTHR34427:SF5">
    <property type="entry name" value="DUF4283 DOMAIN-CONTAINING PROTEIN"/>
    <property type="match status" value="1"/>
</dbReference>